<dbReference type="InterPro" id="IPR009282">
    <property type="entry name" value="DUF937"/>
</dbReference>
<proteinExistence type="predicted"/>
<evidence type="ECO:0000313" key="2">
    <source>
        <dbReference type="EMBL" id="KIE13585.1"/>
    </source>
</evidence>
<dbReference type="Pfam" id="PF06078">
    <property type="entry name" value="DUF937"/>
    <property type="match status" value="2"/>
</dbReference>
<protein>
    <submittedName>
        <fullName evidence="1">DUF937 domain-containing protein</fullName>
    </submittedName>
</protein>
<reference evidence="1" key="2">
    <citation type="submission" date="2019-11" db="EMBL/GenBank/DDBJ databases">
        <title>Improved Assembly of Tolypothrix boutellei genome.</title>
        <authorList>
            <person name="Sarangi A.N."/>
            <person name="Mukherjee M."/>
            <person name="Ghosh S."/>
            <person name="Singh D."/>
            <person name="Das A."/>
            <person name="Kant S."/>
            <person name="Prusty A."/>
            <person name="Tripathy S."/>
        </authorList>
    </citation>
    <scope>NUCLEOTIDE SEQUENCE</scope>
    <source>
        <strain evidence="1">VB521301</strain>
    </source>
</reference>
<evidence type="ECO:0000313" key="3">
    <source>
        <dbReference type="Proteomes" id="UP000029738"/>
    </source>
</evidence>
<dbReference type="OrthoDB" id="530933at2"/>
<organism evidence="2">
    <name type="scientific">Tolypothrix bouteillei VB521301</name>
    <dbReference type="NCBI Taxonomy" id="1479485"/>
    <lineage>
        <taxon>Bacteria</taxon>
        <taxon>Bacillati</taxon>
        <taxon>Cyanobacteriota</taxon>
        <taxon>Cyanophyceae</taxon>
        <taxon>Nostocales</taxon>
        <taxon>Tolypothrichaceae</taxon>
        <taxon>Tolypothrix</taxon>
    </lineage>
</organism>
<evidence type="ECO:0000313" key="1">
    <source>
        <dbReference type="EMBL" id="KAF3884247.1"/>
    </source>
</evidence>
<dbReference type="Proteomes" id="UP000029738">
    <property type="component" value="Unassembled WGS sequence"/>
</dbReference>
<dbReference type="STRING" id="1479485.DA73_0202535"/>
<comment type="caution">
    <text evidence="2">The sequence shown here is derived from an EMBL/GenBank/DDBJ whole genome shotgun (WGS) entry which is preliminary data.</text>
</comment>
<sequence>MGLFDQIINAIDNPNQQGNTGQLGDILNTVQQLSGNTGTDSSTMQSALGIVGNYVRSALQEKRNTEGNEAAQEVVNQYSGTSPNPQAVDSLFPPFVQQQVSDVVAQRTGLNAGMVQQLLPVLVPLVLNLLRSGSNAQNPQAGGNSVLNSFLDSDGDGDVDIMDAMQMASRYLGR</sequence>
<dbReference type="EMBL" id="JHEG02000012">
    <property type="protein sequence ID" value="KIE13585.1"/>
    <property type="molecule type" value="Genomic_DNA"/>
</dbReference>
<dbReference type="EMBL" id="JHEG04000001">
    <property type="protein sequence ID" value="KAF3884247.1"/>
    <property type="molecule type" value="Genomic_DNA"/>
</dbReference>
<reference evidence="2" key="1">
    <citation type="journal article" date="2015" name="Genome Announc.">
        <title>Draft Genome Sequence of Tolypothrix boutellei Strain VB521301.</title>
        <authorList>
            <person name="Chandrababunaidu M.M."/>
            <person name="Singh D."/>
            <person name="Sen D."/>
            <person name="Bhan S."/>
            <person name="Das S."/>
            <person name="Gupta A."/>
            <person name="Adhikary S.P."/>
            <person name="Tripathy S."/>
        </authorList>
    </citation>
    <scope>NUCLEOTIDE SEQUENCE</scope>
    <source>
        <strain evidence="2">VB521301</strain>
    </source>
</reference>
<accession>A0A0C1RNL1</accession>
<dbReference type="RefSeq" id="WP_038080525.1">
    <property type="nucleotide sequence ID" value="NZ_JHEG04000001.1"/>
</dbReference>
<gene>
    <name evidence="2" type="ORF">DA73_0202535</name>
    <name evidence="1" type="ORF">DA73_0400001125</name>
</gene>
<dbReference type="AlphaFoldDB" id="A0A0C1RNL1"/>
<keyword evidence="3" id="KW-1185">Reference proteome</keyword>
<name>A0A0C1RNL1_9CYAN</name>